<feature type="region of interest" description="Disordered" evidence="1">
    <location>
        <begin position="41"/>
        <end position="73"/>
    </location>
</feature>
<accession>A0A6J1BG01</accession>
<dbReference type="InterPro" id="IPR021109">
    <property type="entry name" value="Peptidase_aspartic_dom_sf"/>
</dbReference>
<dbReference type="Pfam" id="PF08284">
    <property type="entry name" value="RVP_2"/>
    <property type="match status" value="1"/>
</dbReference>
<evidence type="ECO:0000313" key="2">
    <source>
        <dbReference type="Proteomes" id="UP000504621"/>
    </source>
</evidence>
<proteinExistence type="predicted"/>
<evidence type="ECO:0000256" key="1">
    <source>
        <dbReference type="SAM" id="MobiDB-lite"/>
    </source>
</evidence>
<feature type="compositionally biased region" description="Polar residues" evidence="1">
    <location>
        <begin position="56"/>
        <end position="73"/>
    </location>
</feature>
<name>A0A6J1BG01_9ROSI</name>
<organism evidence="2 3">
    <name type="scientific">Herrania umbratica</name>
    <dbReference type="NCBI Taxonomy" id="108875"/>
    <lineage>
        <taxon>Eukaryota</taxon>
        <taxon>Viridiplantae</taxon>
        <taxon>Streptophyta</taxon>
        <taxon>Embryophyta</taxon>
        <taxon>Tracheophyta</taxon>
        <taxon>Spermatophyta</taxon>
        <taxon>Magnoliopsida</taxon>
        <taxon>eudicotyledons</taxon>
        <taxon>Gunneridae</taxon>
        <taxon>Pentapetalae</taxon>
        <taxon>rosids</taxon>
        <taxon>malvids</taxon>
        <taxon>Malvales</taxon>
        <taxon>Malvaceae</taxon>
        <taxon>Byttnerioideae</taxon>
        <taxon>Herrania</taxon>
    </lineage>
</organism>
<evidence type="ECO:0000313" key="3">
    <source>
        <dbReference type="RefSeq" id="XP_021298048.1"/>
    </source>
</evidence>
<gene>
    <name evidence="3" type="primary">LOC110427017</name>
</gene>
<dbReference type="Gene3D" id="2.40.70.10">
    <property type="entry name" value="Acid Proteases"/>
    <property type="match status" value="1"/>
</dbReference>
<dbReference type="GeneID" id="110427017"/>
<dbReference type="AlphaFoldDB" id="A0A6J1BG01"/>
<protein>
    <submittedName>
        <fullName evidence="3">Uncharacterized protein LOC110427017</fullName>
    </submittedName>
</protein>
<dbReference type="RefSeq" id="XP_021298048.1">
    <property type="nucleotide sequence ID" value="XM_021442373.1"/>
</dbReference>
<keyword evidence="2" id="KW-1185">Reference proteome</keyword>
<dbReference type="OrthoDB" id="851428at2759"/>
<dbReference type="CDD" id="cd00303">
    <property type="entry name" value="retropepsin_like"/>
    <property type="match status" value="1"/>
</dbReference>
<sequence>MAMTKYDICFTQLSRYAPNLRQTAESDHGYVRQVETTLLKTTKTKKNANGDKGKGVTSSSHGRSTQPTNKSKGQTHVFALTQQDAKAFNVVVTSTLPICGTEALVLFDPGSTHSFMSPYFVPKLNRFFSNIEEPLIVTIPLEETFVAEYVYKSYVVRIKDNDTLTDLVLLLTLDFDVILGMD</sequence>
<dbReference type="Proteomes" id="UP000504621">
    <property type="component" value="Unplaced"/>
</dbReference>
<reference evidence="3" key="1">
    <citation type="submission" date="2025-08" db="UniProtKB">
        <authorList>
            <consortium name="RefSeq"/>
        </authorList>
    </citation>
    <scope>IDENTIFICATION</scope>
    <source>
        <tissue evidence="3">Leaf</tissue>
    </source>
</reference>